<evidence type="ECO:0000313" key="2">
    <source>
        <dbReference type="EMBL" id="KAH9369700.1"/>
    </source>
</evidence>
<comment type="caution">
    <text evidence="2">The sequence shown here is derived from an EMBL/GenBank/DDBJ whole genome shotgun (WGS) entry which is preliminary data.</text>
</comment>
<protein>
    <submittedName>
        <fullName evidence="2">Uncharacterized protein</fullName>
    </submittedName>
</protein>
<evidence type="ECO:0000256" key="1">
    <source>
        <dbReference type="SAM" id="MobiDB-lite"/>
    </source>
</evidence>
<reference evidence="2 3" key="1">
    <citation type="journal article" date="2020" name="Cell">
        <title>Large-Scale Comparative Analyses of Tick Genomes Elucidate Their Genetic Diversity and Vector Capacities.</title>
        <authorList>
            <consortium name="Tick Genome and Microbiome Consortium (TIGMIC)"/>
            <person name="Jia N."/>
            <person name="Wang J."/>
            <person name="Shi W."/>
            <person name="Du L."/>
            <person name="Sun Y."/>
            <person name="Zhan W."/>
            <person name="Jiang J.F."/>
            <person name="Wang Q."/>
            <person name="Zhang B."/>
            <person name="Ji P."/>
            <person name="Bell-Sakyi L."/>
            <person name="Cui X.M."/>
            <person name="Yuan T.T."/>
            <person name="Jiang B.G."/>
            <person name="Yang W.F."/>
            <person name="Lam T.T."/>
            <person name="Chang Q.C."/>
            <person name="Ding S.J."/>
            <person name="Wang X.J."/>
            <person name="Zhu J.G."/>
            <person name="Ruan X.D."/>
            <person name="Zhao L."/>
            <person name="Wei J.T."/>
            <person name="Ye R.Z."/>
            <person name="Que T.C."/>
            <person name="Du C.H."/>
            <person name="Zhou Y.H."/>
            <person name="Cheng J.X."/>
            <person name="Dai P.F."/>
            <person name="Guo W.B."/>
            <person name="Han X.H."/>
            <person name="Huang E.J."/>
            <person name="Li L.F."/>
            <person name="Wei W."/>
            <person name="Gao Y.C."/>
            <person name="Liu J.Z."/>
            <person name="Shao H.Z."/>
            <person name="Wang X."/>
            <person name="Wang C.C."/>
            <person name="Yang T.C."/>
            <person name="Huo Q.B."/>
            <person name="Li W."/>
            <person name="Chen H.Y."/>
            <person name="Chen S.E."/>
            <person name="Zhou L.G."/>
            <person name="Ni X.B."/>
            <person name="Tian J.H."/>
            <person name="Sheng Y."/>
            <person name="Liu T."/>
            <person name="Pan Y.S."/>
            <person name="Xia L.Y."/>
            <person name="Li J."/>
            <person name="Zhao F."/>
            <person name="Cao W.C."/>
        </authorList>
    </citation>
    <scope>NUCLEOTIDE SEQUENCE [LARGE SCALE GENOMIC DNA]</scope>
    <source>
        <strain evidence="2">HaeL-2018</strain>
    </source>
</reference>
<evidence type="ECO:0000313" key="3">
    <source>
        <dbReference type="Proteomes" id="UP000821853"/>
    </source>
</evidence>
<name>A0A9J6G5G7_HAELO</name>
<feature type="region of interest" description="Disordered" evidence="1">
    <location>
        <begin position="1"/>
        <end position="29"/>
    </location>
</feature>
<feature type="compositionally biased region" description="Low complexity" evidence="1">
    <location>
        <begin position="87"/>
        <end position="96"/>
    </location>
</feature>
<feature type="compositionally biased region" description="Polar residues" evidence="1">
    <location>
        <begin position="77"/>
        <end position="86"/>
    </location>
</feature>
<organism evidence="2 3">
    <name type="scientific">Haemaphysalis longicornis</name>
    <name type="common">Bush tick</name>
    <dbReference type="NCBI Taxonomy" id="44386"/>
    <lineage>
        <taxon>Eukaryota</taxon>
        <taxon>Metazoa</taxon>
        <taxon>Ecdysozoa</taxon>
        <taxon>Arthropoda</taxon>
        <taxon>Chelicerata</taxon>
        <taxon>Arachnida</taxon>
        <taxon>Acari</taxon>
        <taxon>Parasitiformes</taxon>
        <taxon>Ixodida</taxon>
        <taxon>Ixodoidea</taxon>
        <taxon>Ixodidae</taxon>
        <taxon>Haemaphysalinae</taxon>
        <taxon>Haemaphysalis</taxon>
    </lineage>
</organism>
<dbReference type="EMBL" id="JABSTR010000005">
    <property type="protein sequence ID" value="KAH9369700.1"/>
    <property type="molecule type" value="Genomic_DNA"/>
</dbReference>
<dbReference type="AlphaFoldDB" id="A0A9J6G5G7"/>
<gene>
    <name evidence="2" type="ORF">HPB48_007667</name>
</gene>
<feature type="region of interest" description="Disordered" evidence="1">
    <location>
        <begin position="72"/>
        <end position="117"/>
    </location>
</feature>
<proteinExistence type="predicted"/>
<dbReference type="Proteomes" id="UP000821853">
    <property type="component" value="Chromosome 3"/>
</dbReference>
<sequence>MQLRSPVQDITHTNTHAFKKKTGEKPTHSTKQLTEVMTLRGPQGKGRQHCTVPHPLFTDTVPRTEKAALDQKRASEIASQQVCRETSASSSASSAALTPAPLPRKKACETPSPGAPV</sequence>
<keyword evidence="3" id="KW-1185">Reference proteome</keyword>
<dbReference type="VEuPathDB" id="VectorBase:HLOH_052726"/>
<accession>A0A9J6G5G7</accession>